<feature type="domain" description="Trimeric autotransporter adhesin YadA-like head" evidence="12">
    <location>
        <begin position="530"/>
        <end position="556"/>
    </location>
</feature>
<dbReference type="Gene3D" id="1.20.5.170">
    <property type="match status" value="2"/>
</dbReference>
<feature type="domain" description="Trimeric autotransporter adhesin YadA-like stalk" evidence="13">
    <location>
        <begin position="1458"/>
        <end position="1490"/>
    </location>
</feature>
<reference evidence="14 15" key="1">
    <citation type="submission" date="2016-10" db="EMBL/GenBank/DDBJ databases">
        <title>Rodentibacter gen. nov. and new species.</title>
        <authorList>
            <person name="Christensen H."/>
        </authorList>
    </citation>
    <scope>NUCLEOTIDE SEQUENCE [LARGE SCALE GENOMIC DNA]</scope>
    <source>
        <strain evidence="14 15">Ac69</strain>
    </source>
</reference>
<feature type="domain" description="Trimeric autotransporter adhesin YadA-like head" evidence="12">
    <location>
        <begin position="137"/>
        <end position="155"/>
    </location>
</feature>
<dbReference type="GO" id="GO:0015031">
    <property type="term" value="P:protein transport"/>
    <property type="evidence" value="ECO:0007669"/>
    <property type="project" value="UniProtKB-KW"/>
</dbReference>
<feature type="domain" description="Trimeric autotransporter adhesin YadA-like head" evidence="12">
    <location>
        <begin position="572"/>
        <end position="598"/>
    </location>
</feature>
<feature type="domain" description="Trimeric autotransporter adhesin YadA-like head" evidence="12">
    <location>
        <begin position="98"/>
        <end position="120"/>
    </location>
</feature>
<evidence type="ECO:0000256" key="4">
    <source>
        <dbReference type="ARBA" id="ARBA00022448"/>
    </source>
</evidence>
<feature type="domain" description="Trimeric autotransporter adhesin YadA-like C-terminal membrane anchor" evidence="11">
    <location>
        <begin position="1509"/>
        <end position="1569"/>
    </location>
</feature>
<dbReference type="OrthoDB" id="5672862at2"/>
<gene>
    <name evidence="14" type="ORF">BKK48_04625</name>
</gene>
<evidence type="ECO:0000256" key="3">
    <source>
        <dbReference type="ARBA" id="ARBA00005848"/>
    </source>
</evidence>
<evidence type="ECO:0000256" key="6">
    <source>
        <dbReference type="ARBA" id="ARBA00022692"/>
    </source>
</evidence>
<evidence type="ECO:0000256" key="2">
    <source>
        <dbReference type="ARBA" id="ARBA00004442"/>
    </source>
</evidence>
<comment type="similarity">
    <text evidence="3">Belongs to the autotransporter-2 (AT-2) (TC 1.B.40) family.</text>
</comment>
<feature type="domain" description="Trimeric autotransporter adhesin YadA-like head" evidence="12">
    <location>
        <begin position="470"/>
        <end position="492"/>
    </location>
</feature>
<keyword evidence="7" id="KW-0732">Signal</keyword>
<evidence type="ECO:0000313" key="15">
    <source>
        <dbReference type="Proteomes" id="UP000189437"/>
    </source>
</evidence>
<feature type="domain" description="Trimeric autotransporter adhesin YadA-like head" evidence="12">
    <location>
        <begin position="601"/>
        <end position="625"/>
    </location>
</feature>
<dbReference type="CDD" id="cd12820">
    <property type="entry name" value="LbR_YadA-like"/>
    <property type="match status" value="1"/>
</dbReference>
<dbReference type="Pfam" id="PF05662">
    <property type="entry name" value="YadA_stalk"/>
    <property type="match status" value="4"/>
</dbReference>
<dbReference type="InterPro" id="IPR005594">
    <property type="entry name" value="YadA_C"/>
</dbReference>
<dbReference type="InterPro" id="IPR008640">
    <property type="entry name" value="Adhesin_Head_dom"/>
</dbReference>
<dbReference type="Pfam" id="PF05658">
    <property type="entry name" value="YadA_head"/>
    <property type="match status" value="8"/>
</dbReference>
<dbReference type="Gene3D" id="3.90.1780.10">
    <property type="entry name" value="Trimeric adhesin"/>
    <property type="match status" value="2"/>
</dbReference>
<dbReference type="InterPro" id="IPR037174">
    <property type="entry name" value="Trimeric_adhesin"/>
</dbReference>
<evidence type="ECO:0000256" key="9">
    <source>
        <dbReference type="ARBA" id="ARBA00023136"/>
    </source>
</evidence>
<dbReference type="Proteomes" id="UP000189437">
    <property type="component" value="Unassembled WGS sequence"/>
</dbReference>
<comment type="subcellular location">
    <subcellularLocation>
        <location evidence="2">Cell outer membrane</location>
    </subcellularLocation>
    <subcellularLocation>
        <location evidence="1">Cell surface</location>
    </subcellularLocation>
</comment>
<dbReference type="GO" id="GO:0009986">
    <property type="term" value="C:cell surface"/>
    <property type="evidence" value="ECO:0007669"/>
    <property type="project" value="UniProtKB-SubCell"/>
</dbReference>
<evidence type="ECO:0000256" key="10">
    <source>
        <dbReference type="ARBA" id="ARBA00023237"/>
    </source>
</evidence>
<accession>A0A1V3I950</accession>
<dbReference type="InterPro" id="IPR008635">
    <property type="entry name" value="Coiled_stalk_dom"/>
</dbReference>
<keyword evidence="4" id="KW-0813">Transport</keyword>
<dbReference type="Gene3D" id="2.150.10.10">
    <property type="entry name" value="Serralysin-like metalloprotease, C-terminal"/>
    <property type="match status" value="5"/>
</dbReference>
<evidence type="ECO:0000256" key="5">
    <source>
        <dbReference type="ARBA" id="ARBA00022452"/>
    </source>
</evidence>
<evidence type="ECO:0000256" key="1">
    <source>
        <dbReference type="ARBA" id="ARBA00004241"/>
    </source>
</evidence>
<dbReference type="Pfam" id="PF03895">
    <property type="entry name" value="YadA_anchor"/>
    <property type="match status" value="1"/>
</dbReference>
<evidence type="ECO:0000259" key="13">
    <source>
        <dbReference type="Pfam" id="PF05662"/>
    </source>
</evidence>
<dbReference type="STRING" id="1908258.BKK48_04625"/>
<evidence type="ECO:0000256" key="8">
    <source>
        <dbReference type="ARBA" id="ARBA00022927"/>
    </source>
</evidence>
<keyword evidence="8" id="KW-0653">Protein transport</keyword>
<dbReference type="SUPFAM" id="SSF101967">
    <property type="entry name" value="Adhesin YadA, collagen-binding domain"/>
    <property type="match status" value="4"/>
</dbReference>
<dbReference type="EMBL" id="MLHH01000010">
    <property type="protein sequence ID" value="OOF36547.1"/>
    <property type="molecule type" value="Genomic_DNA"/>
</dbReference>
<evidence type="ECO:0000259" key="12">
    <source>
        <dbReference type="Pfam" id="PF05658"/>
    </source>
</evidence>
<dbReference type="Gene3D" id="3.30.1300.30">
    <property type="entry name" value="GSPII I/J protein-like"/>
    <property type="match status" value="1"/>
</dbReference>
<feature type="non-terminal residue" evidence="14">
    <location>
        <position position="1"/>
    </location>
</feature>
<keyword evidence="15" id="KW-1185">Reference proteome</keyword>
<feature type="domain" description="Trimeric autotransporter adhesin YadA-like head" evidence="12">
    <location>
        <begin position="506"/>
        <end position="526"/>
    </location>
</feature>
<keyword evidence="5" id="KW-1134">Transmembrane beta strand</keyword>
<evidence type="ECO:0000313" key="14">
    <source>
        <dbReference type="EMBL" id="OOF36547.1"/>
    </source>
</evidence>
<dbReference type="GO" id="GO:0009279">
    <property type="term" value="C:cell outer membrane"/>
    <property type="evidence" value="ECO:0007669"/>
    <property type="project" value="UniProtKB-SubCell"/>
</dbReference>
<evidence type="ECO:0008006" key="16">
    <source>
        <dbReference type="Google" id="ProtNLM"/>
    </source>
</evidence>
<evidence type="ECO:0000256" key="7">
    <source>
        <dbReference type="ARBA" id="ARBA00022729"/>
    </source>
</evidence>
<dbReference type="InterPro" id="IPR011049">
    <property type="entry name" value="Serralysin-like_metalloprot_C"/>
</dbReference>
<feature type="domain" description="Trimeric autotransporter adhesin YadA-like stalk" evidence="13">
    <location>
        <begin position="1249"/>
        <end position="1277"/>
    </location>
</feature>
<feature type="domain" description="Trimeric autotransporter adhesin YadA-like stalk" evidence="13">
    <location>
        <begin position="1035"/>
        <end position="1071"/>
    </location>
</feature>
<comment type="caution">
    <text evidence="14">The sequence shown here is derived from an EMBL/GenBank/DDBJ whole genome shotgun (WGS) entry which is preliminary data.</text>
</comment>
<sequence length="1569" mass="159129">FGVRSNFNGSGKHSFVGQGTFTTNTAETISTHSNLAIGINAGANATGIRNIAIGENAATQHFGEESITIGYGANNFSGARKNTDGNTLAAGDTYRARRTIAIGKEAMTYGEDSIAIGYGANTKQTAYNSGANYTNASNAVALGRGASASGDSSFAQGFFASAQGQGDIAIGIAARTLLDPSLPNNARNFRIAIGREAKVGEAALNNSLAIGSSAKVLAGNNAVALGAFTQAIGNNLNVALGSSSRTWGDRPNAIGNSNTAGGFDSSAIGAQSHVLMRYDTNDQTSNNGVAVGAGTVSGNSNAVALGNAVAVFGMNSGALSASSKHPIAENSLKLGDTTQRDSFTATKSPITIIGGSENFAIGNNNVIGSSSNNNMVMGNRIAVGATGATTNGLINIYRLAIKDSATGQVSAPATAYIKEGSGNSAKYYAFDRDAADYKGAQLDLTGKKVEDEVQFVHIVPTFNNTKSINRAVAIGHSASVNDNDTIAIGTRANAGDSSKAADATANSIAIGTNSVANASQAIAMGQASKASGEASVALGAETKSEGASSVALGDYAQSSGKYAIAVGGWSKALGVDSIAFGRDTNVSANQSIAVGYNSKVSGTKSVAIGIENNVSGKNTFVLGNGVTAATSGSVVLGDMASTEGSHAIANVTNATVNGIYYGDFVGKVKDNGRFVSVGAKGDERKLINVAAGNISATSTEAINGSQLYATNDTLGNLANSTKNLLGGNATLAPNGTLNMTNIGGTGKGNIHDAIAASITEVKAGTNIASVDKTVGANGQPIYTVNADGASVSSGNPTYVTVTKGAKDANNITNYEVDLSQSAKDALDKANTAVQNIVTQVNGETVKTVGKDDNTMNFVNGNATTARADGTNITFDVVTDNDTIKIENGKVAANTTTLSNNATTGVVETPTNPTALVNASTVADAINKAGFTLKTSATSEGQKDDSSTPSELITPGKTVEMVAGKNLEIKQEANGKITYATKENVTFTTVNATTVNATTVNATTVNVGDTTINSDGLTIKNGPSITKEGVNAGDKKITNVAPGEISATSKDAVNGSQLYNLTTELTTKGFGLKAEDGKTVQKPLGETVEVVGDGKNITTKVEDGKVKVALSENVNVMSVTTGNTSIDNDGLTVGDVTVNNIPITVNGTTVNNVNEAINQTAKQAFSPLTFTGDEGSTERKLGETFEIVAGNATNTSTKNLKTKVSDGKVEISMAENPVFNTVQIGGDNGPKISADGDNIKIGDKDGKPTKITNVANGTSANDAVNLSQLNATKTTVVGVGAVNVTSTSDANGTVYTVRADVDNTTIKIDAEGKIAANTGTITAAPSNITDASGNVLPNAGVVTVVAGEGNRVATVQNVADAINSAGWIVNTGKADDQNSFDTSAQNHVAKKVAAGNQVNFKAGKNMEVKRDGNDIIYATSNDVSFNTVTVGNTKISNDGVRITGGPSMTTNGIDAGSKRITNVAPGIADTDAVNVSQLKGATANINNQLNKMDKRRKAGHASGLAAAGLMQAYREGQSAVTAGVAQYQNESAVAVGYSRIADSGKYGVKASFSANTQGEVGGAVSAGYFW</sequence>
<keyword evidence="6" id="KW-0812">Transmembrane</keyword>
<protein>
    <recommendedName>
        <fullName evidence="16">Adhesin</fullName>
    </recommendedName>
</protein>
<keyword evidence="10" id="KW-0998">Cell outer membrane</keyword>
<feature type="domain" description="Trimeric autotransporter adhesin YadA-like head" evidence="12">
    <location>
        <begin position="206"/>
        <end position="228"/>
    </location>
</feature>
<evidence type="ECO:0000259" key="11">
    <source>
        <dbReference type="Pfam" id="PF03895"/>
    </source>
</evidence>
<keyword evidence="9" id="KW-0472">Membrane</keyword>
<dbReference type="Gene3D" id="2.20.70.140">
    <property type="match status" value="2"/>
</dbReference>
<proteinExistence type="inferred from homology"/>
<feature type="domain" description="Trimeric autotransporter adhesin YadA-like stalk" evidence="13">
    <location>
        <begin position="685"/>
        <end position="727"/>
    </location>
</feature>
<name>A0A1V3I950_9PAST</name>
<dbReference type="RefSeq" id="WP_077426999.1">
    <property type="nucleotide sequence ID" value="NZ_MLHH01000010.1"/>
</dbReference>
<dbReference type="InterPro" id="IPR045584">
    <property type="entry name" value="Pilin-like"/>
</dbReference>
<organism evidence="14 15">
    <name type="scientific">Rodentibacter heidelbergensis</name>
    <dbReference type="NCBI Taxonomy" id="1908258"/>
    <lineage>
        <taxon>Bacteria</taxon>
        <taxon>Pseudomonadati</taxon>
        <taxon>Pseudomonadota</taxon>
        <taxon>Gammaproteobacteria</taxon>
        <taxon>Pasteurellales</taxon>
        <taxon>Pasteurellaceae</taxon>
        <taxon>Rodentibacter</taxon>
    </lineage>
</organism>
<dbReference type="SUPFAM" id="SSF54523">
    <property type="entry name" value="Pili subunits"/>
    <property type="match status" value="1"/>
</dbReference>